<evidence type="ECO:0000313" key="6">
    <source>
        <dbReference type="Proteomes" id="UP000515135"/>
    </source>
</evidence>
<dbReference type="FunFam" id="1.10.287.110:FF:000035">
    <property type="entry name" value="DnaJ homolog subfamily C member 9"/>
    <property type="match status" value="1"/>
</dbReference>
<dbReference type="Proteomes" id="UP000515135">
    <property type="component" value="Unplaced"/>
</dbReference>
<dbReference type="PROSITE" id="PS50076">
    <property type="entry name" value="DNAJ_2"/>
    <property type="match status" value="1"/>
</dbReference>
<protein>
    <recommendedName>
        <fullName evidence="3">DnaJ homolog subfamily C member 9</fullName>
    </recommendedName>
</protein>
<dbReference type="SUPFAM" id="SSF46565">
    <property type="entry name" value="Chaperone J-domain"/>
    <property type="match status" value="1"/>
</dbReference>
<dbReference type="PRINTS" id="PR00625">
    <property type="entry name" value="JDOMAIN"/>
</dbReference>
<dbReference type="SMART" id="SM00271">
    <property type="entry name" value="DnaJ"/>
    <property type="match status" value="1"/>
</dbReference>
<feature type="compositionally biased region" description="Basic and acidic residues" evidence="4">
    <location>
        <begin position="194"/>
        <end position="206"/>
    </location>
</feature>
<keyword evidence="1" id="KW-0597">Phosphoprotein</keyword>
<dbReference type="Pfam" id="PF00226">
    <property type="entry name" value="DnaJ"/>
    <property type="match status" value="1"/>
</dbReference>
<feature type="compositionally biased region" description="Basic residues" evidence="4">
    <location>
        <begin position="184"/>
        <end position="193"/>
    </location>
</feature>
<accession>A0A6P4XQQ9</accession>
<keyword evidence="6" id="KW-1185">Reference proteome</keyword>
<sequence>MPGLLQTCEDLFSTRDLYNVIGVEKTATEKQVKKGYYRMSMRFHPDRNSDDAQSTEKFQALSKVYSVLSDTGKRALYDESGEVDDEVDVDQDKDWASYWRLLFPQVTLQAVKDFEKNYKGSEEELADLKSAYLEHEGDMDDIMDAVTLATLEDEPRFRKLLIGQIRSGDLPDFPAFSQEDRSKQQRRKRKAKKEAKEAESAMKELGMDGSEDALQKMIAQRSQNRESQFNNFMADLEARYAPKGKKTKKGKK</sequence>
<evidence type="ECO:0000256" key="4">
    <source>
        <dbReference type="SAM" id="MobiDB-lite"/>
    </source>
</evidence>
<dbReference type="InterPro" id="IPR018253">
    <property type="entry name" value="DnaJ_domain_CS"/>
</dbReference>
<name>A0A6P4XQQ9_BRABE</name>
<dbReference type="GO" id="GO:0031072">
    <property type="term" value="F:heat shock protein binding"/>
    <property type="evidence" value="ECO:0007669"/>
    <property type="project" value="TreeGrafter"/>
</dbReference>
<dbReference type="PANTHER" id="PTHR44144">
    <property type="entry name" value="DNAJ HOMOLOG SUBFAMILY C MEMBER 9"/>
    <property type="match status" value="1"/>
</dbReference>
<dbReference type="GO" id="GO:0005737">
    <property type="term" value="C:cytoplasm"/>
    <property type="evidence" value="ECO:0007669"/>
    <property type="project" value="TreeGrafter"/>
</dbReference>
<dbReference type="InterPro" id="IPR056453">
    <property type="entry name" value="HTH_DNAJC9"/>
</dbReference>
<reference evidence="7" key="1">
    <citation type="submission" date="2025-08" db="UniProtKB">
        <authorList>
            <consortium name="RefSeq"/>
        </authorList>
    </citation>
    <scope>IDENTIFICATION</scope>
    <source>
        <tissue evidence="7">Gonad</tissue>
    </source>
</reference>
<feature type="compositionally biased region" description="Basic residues" evidence="4">
    <location>
        <begin position="242"/>
        <end position="252"/>
    </location>
</feature>
<dbReference type="KEGG" id="bbel:109462348"/>
<evidence type="ECO:0000256" key="2">
    <source>
        <dbReference type="ARBA" id="ARBA00054761"/>
    </source>
</evidence>
<evidence type="ECO:0000256" key="3">
    <source>
        <dbReference type="ARBA" id="ARBA00071610"/>
    </source>
</evidence>
<dbReference type="Gene3D" id="1.10.287.110">
    <property type="entry name" value="DnaJ domain"/>
    <property type="match status" value="1"/>
</dbReference>
<organism evidence="6 7">
    <name type="scientific">Branchiostoma belcheri</name>
    <name type="common">Amphioxus</name>
    <dbReference type="NCBI Taxonomy" id="7741"/>
    <lineage>
        <taxon>Eukaryota</taxon>
        <taxon>Metazoa</taxon>
        <taxon>Chordata</taxon>
        <taxon>Cephalochordata</taxon>
        <taxon>Leptocardii</taxon>
        <taxon>Amphioxiformes</taxon>
        <taxon>Branchiostomatidae</taxon>
        <taxon>Branchiostoma</taxon>
    </lineage>
</organism>
<dbReference type="AlphaFoldDB" id="A0A6P4XQQ9"/>
<evidence type="ECO:0000259" key="5">
    <source>
        <dbReference type="PROSITE" id="PS50076"/>
    </source>
</evidence>
<evidence type="ECO:0000256" key="1">
    <source>
        <dbReference type="ARBA" id="ARBA00022553"/>
    </source>
</evidence>
<feature type="region of interest" description="Disordered" evidence="4">
    <location>
        <begin position="172"/>
        <end position="252"/>
    </location>
</feature>
<dbReference type="GO" id="GO:0005634">
    <property type="term" value="C:nucleus"/>
    <property type="evidence" value="ECO:0007669"/>
    <property type="project" value="TreeGrafter"/>
</dbReference>
<dbReference type="RefSeq" id="XP_019614448.1">
    <property type="nucleotide sequence ID" value="XM_019758889.1"/>
</dbReference>
<dbReference type="InterPro" id="IPR001623">
    <property type="entry name" value="DnaJ_domain"/>
</dbReference>
<dbReference type="GeneID" id="109462348"/>
<proteinExistence type="predicted"/>
<comment type="function">
    <text evidence="2">Acts as a dual histone chaperone and heat shock co-chaperone. As a histone chaperone, forms a co-chaperone complex with MCM2 and histone H3-H4 heterodimers; and may thereby assist MCM2 in histone H3-H4 heterodimer recognition and facilitate the assembly of histones into nucleosomes. May also act as a histone co-chaperone together with TONSL. May recruit histone chaperones ASF1A, NASP and SPT2 to histone H3-H4 heterodimers. Also plays a role as co-chaperone of the HSP70 family of molecular chaperone proteins, such as HSPA1A, HSPA1B and HSPA8. As a co-chaperone, may play a role in the recruitment of HSP70-type molecular chaperone machinery to histone H3-H4 substrates, thereby maintaining the histone structural integrity. Exhibits activity to assemble histones onto DNA in vitro.</text>
</comment>
<evidence type="ECO:0000313" key="7">
    <source>
        <dbReference type="RefSeq" id="XP_019614448.1"/>
    </source>
</evidence>
<gene>
    <name evidence="7" type="primary">LOC109462348</name>
</gene>
<dbReference type="InterPro" id="IPR036869">
    <property type="entry name" value="J_dom_sf"/>
</dbReference>
<dbReference type="PANTHER" id="PTHR44144:SF1">
    <property type="entry name" value="DNAJ HOMOLOG SUBFAMILY C MEMBER 9"/>
    <property type="match status" value="1"/>
</dbReference>
<feature type="domain" description="J" evidence="5">
    <location>
        <begin position="16"/>
        <end position="81"/>
    </location>
</feature>
<dbReference type="OrthoDB" id="110024at2759"/>
<dbReference type="InterPro" id="IPR052594">
    <property type="entry name" value="J_domain-containing_protein"/>
</dbReference>
<dbReference type="CDD" id="cd06257">
    <property type="entry name" value="DnaJ"/>
    <property type="match status" value="1"/>
</dbReference>
<dbReference type="Pfam" id="PF23302">
    <property type="entry name" value="HTH_DNAJC9"/>
    <property type="match status" value="1"/>
</dbReference>
<dbReference type="PROSITE" id="PS00636">
    <property type="entry name" value="DNAJ_1"/>
    <property type="match status" value="1"/>
</dbReference>
<feature type="compositionally biased region" description="Polar residues" evidence="4">
    <location>
        <begin position="220"/>
        <end position="231"/>
    </location>
</feature>